<feature type="compositionally biased region" description="Basic and acidic residues" evidence="1">
    <location>
        <begin position="829"/>
        <end position="857"/>
    </location>
</feature>
<feature type="compositionally biased region" description="Basic and acidic residues" evidence="1">
    <location>
        <begin position="934"/>
        <end position="964"/>
    </location>
</feature>
<feature type="compositionally biased region" description="Polar residues" evidence="1">
    <location>
        <begin position="1085"/>
        <end position="1095"/>
    </location>
</feature>
<feature type="compositionally biased region" description="Basic and acidic residues" evidence="1">
    <location>
        <begin position="984"/>
        <end position="995"/>
    </location>
</feature>
<feature type="region of interest" description="Disordered" evidence="1">
    <location>
        <begin position="899"/>
        <end position="1397"/>
    </location>
</feature>
<feature type="compositionally biased region" description="Polar residues" evidence="1">
    <location>
        <begin position="1205"/>
        <end position="1220"/>
    </location>
</feature>
<feature type="region of interest" description="Disordered" evidence="1">
    <location>
        <begin position="1"/>
        <end position="73"/>
    </location>
</feature>
<dbReference type="GeneID" id="114328375"/>
<feature type="compositionally biased region" description="Basic and acidic residues" evidence="1">
    <location>
        <begin position="1097"/>
        <end position="1107"/>
    </location>
</feature>
<feature type="compositionally biased region" description="Polar residues" evidence="1">
    <location>
        <begin position="480"/>
        <end position="492"/>
    </location>
</feature>
<dbReference type="Proteomes" id="UP001652700">
    <property type="component" value="Unplaced"/>
</dbReference>
<dbReference type="RefSeq" id="XP_050510241.1">
    <property type="nucleotide sequence ID" value="XM_050654284.1"/>
</dbReference>
<feature type="compositionally biased region" description="Polar residues" evidence="1">
    <location>
        <begin position="171"/>
        <end position="189"/>
    </location>
</feature>
<feature type="compositionally biased region" description="Basic and acidic residues" evidence="1">
    <location>
        <begin position="566"/>
        <end position="586"/>
    </location>
</feature>
<feature type="region of interest" description="Disordered" evidence="1">
    <location>
        <begin position="871"/>
        <end position="890"/>
    </location>
</feature>
<proteinExistence type="predicted"/>
<feature type="compositionally biased region" description="Basic and acidic residues" evidence="1">
    <location>
        <begin position="329"/>
        <end position="357"/>
    </location>
</feature>
<dbReference type="RefSeq" id="XP_050510242.1">
    <property type="nucleotide sequence ID" value="XM_050654285.1"/>
</dbReference>
<feature type="region of interest" description="Disordered" evidence="1">
    <location>
        <begin position="115"/>
        <end position="211"/>
    </location>
</feature>
<feature type="compositionally biased region" description="Basic and acidic residues" evidence="1">
    <location>
        <begin position="899"/>
        <end position="927"/>
    </location>
</feature>
<feature type="compositionally biased region" description="Basic and acidic residues" evidence="1">
    <location>
        <begin position="749"/>
        <end position="765"/>
    </location>
</feature>
<feature type="compositionally biased region" description="Low complexity" evidence="1">
    <location>
        <begin position="1155"/>
        <end position="1167"/>
    </location>
</feature>
<evidence type="ECO:0000313" key="3">
    <source>
        <dbReference type="Proteomes" id="UP001652700"/>
    </source>
</evidence>
<feature type="compositionally biased region" description="Basic and acidic residues" evidence="1">
    <location>
        <begin position="1248"/>
        <end position="1264"/>
    </location>
</feature>
<reference evidence="2" key="1">
    <citation type="submission" date="2025-05" db="UniProtKB">
        <authorList>
            <consortium name="EnsemblMetazoa"/>
        </authorList>
    </citation>
    <scope>IDENTIFICATION</scope>
</reference>
<feature type="compositionally biased region" description="Basic and acidic residues" evidence="1">
    <location>
        <begin position="1336"/>
        <end position="1346"/>
    </location>
</feature>
<feature type="region of interest" description="Disordered" evidence="1">
    <location>
        <begin position="480"/>
        <end position="508"/>
    </location>
</feature>
<evidence type="ECO:0000313" key="2">
    <source>
        <dbReference type="EnsemblMetazoa" id="XP_050510240.1"/>
    </source>
</evidence>
<feature type="compositionally biased region" description="Low complexity" evidence="1">
    <location>
        <begin position="1281"/>
        <end position="1296"/>
    </location>
</feature>
<accession>A0ABM5KJ54</accession>
<evidence type="ECO:0000256" key="1">
    <source>
        <dbReference type="SAM" id="MobiDB-lite"/>
    </source>
</evidence>
<dbReference type="EnsemblMetazoa" id="XM_050654283.1">
    <property type="protein sequence ID" value="XP_050510240.1"/>
    <property type="gene ID" value="LOC114328375"/>
</dbReference>
<feature type="region of interest" description="Disordered" evidence="1">
    <location>
        <begin position="563"/>
        <end position="781"/>
    </location>
</feature>
<feature type="compositionally biased region" description="Polar residues" evidence="1">
    <location>
        <begin position="632"/>
        <end position="641"/>
    </location>
</feature>
<keyword evidence="3" id="KW-1185">Reference proteome</keyword>
<protein>
    <submittedName>
        <fullName evidence="2">Uncharacterized protein</fullName>
    </submittedName>
</protein>
<feature type="region of interest" description="Disordered" evidence="1">
    <location>
        <begin position="320"/>
        <end position="371"/>
    </location>
</feature>
<feature type="compositionally biased region" description="Polar residues" evidence="1">
    <location>
        <begin position="142"/>
        <end position="152"/>
    </location>
</feature>
<feature type="region of interest" description="Disordered" evidence="1">
    <location>
        <begin position="828"/>
        <end position="857"/>
    </location>
</feature>
<feature type="compositionally biased region" description="Basic and acidic residues" evidence="1">
    <location>
        <begin position="601"/>
        <end position="617"/>
    </location>
</feature>
<dbReference type="EnsemblMetazoa" id="XM_050654284.1">
    <property type="protein sequence ID" value="XP_050510241.1"/>
    <property type="gene ID" value="LOC114328375"/>
</dbReference>
<feature type="compositionally biased region" description="Basic and acidic residues" evidence="1">
    <location>
        <begin position="1120"/>
        <end position="1147"/>
    </location>
</feature>
<feature type="compositionally biased region" description="Basic and acidic residues" evidence="1">
    <location>
        <begin position="685"/>
        <end position="697"/>
    </location>
</feature>
<sequence>MIFEAGMPEVSRSDSQRSDGSQKPRVSFNRDVHVKRIVPRENSPLVSGAVSGDGRSTPFLSSPVRKERLKKSKKELSAEAKRVIHQADRLDCATSPKGVDSQKFYTLQNRKKKKEYFSGSLDRRTKRKNSLEPLPPKKPPRTFTSKYSQKSSIFDIFKREKPPAPKKSNLRRSTSDVSNKSTNINTQSDSKFRKRSGSDSEEFLKRRKEKKQLSPIIEVTQREDYFSAPELDYSEKESIQNKENLEPKGFVRKKKKESITEQLKQFIDEVDEELYKETGIRVPPPEEQKPPQPIIIDVEKAQQISNKEKKFKHSLLARKIKSITGKKKQTNDTKTSKKQVNEKNKQSKLSEKKDYVKQTEPSVQFETSQGTRIKETIEHLENPKDSPKMIHSSQMPAEKLPLTKGRTVNSLIKRLSTESTSPPPLKTNILITPHATVQHNNNQPFSYTRGLSPDKYNETSPTPGSPIIYAQVVCGNNGNGTSKQTVHTSYSNGRKHTHSDSDEGLGGEEHLGFKTITRFGDDYDEVDKIDEESPIRPKFRNPAYLNGYSSYERKEVSNVKYIDSSARGRGDGMDSKRRESLTEPHETTFTSTTMLNSRSDLSARRDQLESRINRRVNDNSIRTSPEYLKNPYPTNVYVTETTSKHYKSGSSSPVGYTEKYSSETRTDKHGKHHTKESRSVQYLGNEHKERLEYENRGRPNGHHYNGFDNEPKSFDSQISSSPENRRYETSHSYKKDEYRTFHKSTPDIYRSHQDSLQRENVERRTGSSNYRSEYYEDSDRRERFADSGIENDFRRDSRDNFRSRPRHRRDYCNESEDEGFASSLLIASERQHTEDNINNRKRRDYDSDRAVSREDDQYRHIETMDYKSKVRSNDYVPRERSIDDGSHYDPRIDKDVEIYTVRRNEKKPPKPEKKSGLDKVKSLFSRDTKKKKEKVAMVREESLRARYVEYKGRSPVEPKFKKQEVNSQTNYDRRRLSSPSPSPTREHQRNVKSESTHGSWFKSLDRLSRKKSKKGEKDANFTSGTEDDTPTKPTKNLRFFGDTDQESNDSIRHKTSTKTRAGIPSRARSQSTRELHNISEEFKSPRNNYKSMTNVSESERETKESRRGLKPPMSPNHRTPSRENHRTPSREHHRTPSRETSRHDKERSRRRKNEVSSVESSTEGDSSQQSQRSIVYLHAATVGDIPGPGYLKNGRRAASREELASNGSKVQQVKTLSRSFSVLAPWKPRNPRDVDIDYSQYPKNGKNGKYEQKISKTPTPRKDSSSTLKKKAQESRKNYTSSNGSHGSNGSTLLKLSKSKENLSSQTLRRSKENLSKGSNSTLYKKKDRYPNENSRYTREKEEKKMASKSLSVESLGGQERRHRDVSRSVSMPRNPEKSAGWFKMSKKNKMSSAQRL</sequence>
<feature type="compositionally biased region" description="Basic and acidic residues" evidence="1">
    <location>
        <begin position="723"/>
        <end position="740"/>
    </location>
</feature>
<dbReference type="RefSeq" id="XP_050510240.1">
    <property type="nucleotide sequence ID" value="XM_050654283.1"/>
</dbReference>
<feature type="compositionally biased region" description="Basic and acidic residues" evidence="1">
    <location>
        <begin position="1071"/>
        <end position="1084"/>
    </location>
</feature>
<dbReference type="EnsemblMetazoa" id="XM_050654285.1">
    <property type="protein sequence ID" value="XP_050510242.1"/>
    <property type="gene ID" value="LOC114328375"/>
</dbReference>
<name>A0ABM5KJ54_DIAVI</name>
<feature type="compositionally biased region" description="Polar residues" evidence="1">
    <location>
        <begin position="359"/>
        <end position="371"/>
    </location>
</feature>
<organism evidence="2 3">
    <name type="scientific">Diabrotica virgifera virgifera</name>
    <name type="common">western corn rootworm</name>
    <dbReference type="NCBI Taxonomy" id="50390"/>
    <lineage>
        <taxon>Eukaryota</taxon>
        <taxon>Metazoa</taxon>
        <taxon>Ecdysozoa</taxon>
        <taxon>Arthropoda</taxon>
        <taxon>Hexapoda</taxon>
        <taxon>Insecta</taxon>
        <taxon>Pterygota</taxon>
        <taxon>Neoptera</taxon>
        <taxon>Endopterygota</taxon>
        <taxon>Coleoptera</taxon>
        <taxon>Polyphaga</taxon>
        <taxon>Cucujiformia</taxon>
        <taxon>Chrysomeloidea</taxon>
        <taxon>Chrysomelidae</taxon>
        <taxon>Galerucinae</taxon>
        <taxon>Diabroticina</taxon>
        <taxon>Diabroticites</taxon>
        <taxon>Diabrotica</taxon>
    </lineage>
</organism>
<feature type="compositionally biased region" description="Basic and acidic residues" evidence="1">
    <location>
        <begin position="11"/>
        <end position="34"/>
    </location>
</feature>